<proteinExistence type="inferred from homology"/>
<evidence type="ECO:0000256" key="1">
    <source>
        <dbReference type="ARBA" id="ARBA00004429"/>
    </source>
</evidence>
<evidence type="ECO:0000256" key="6">
    <source>
        <dbReference type="ARBA" id="ARBA00022989"/>
    </source>
</evidence>
<dbReference type="AlphaFoldDB" id="A0AAV3XII3"/>
<evidence type="ECO:0000256" key="5">
    <source>
        <dbReference type="ARBA" id="ARBA00022692"/>
    </source>
</evidence>
<evidence type="ECO:0000256" key="3">
    <source>
        <dbReference type="ARBA" id="ARBA00022475"/>
    </source>
</evidence>
<comment type="subcellular location">
    <subcellularLocation>
        <location evidence="1">Cell inner membrane</location>
        <topology evidence="1">Multi-pass membrane protein</topology>
    </subcellularLocation>
</comment>
<evidence type="ECO:0000256" key="8">
    <source>
        <dbReference type="ARBA" id="ARBA00038436"/>
    </source>
</evidence>
<feature type="transmembrane region" description="Helical" evidence="9">
    <location>
        <begin position="96"/>
        <end position="119"/>
    </location>
</feature>
<reference evidence="11" key="1">
    <citation type="submission" date="2019-10" db="EMBL/GenBank/DDBJ databases">
        <title>Draft genome sequece of Microseira wollei NIES-4236.</title>
        <authorList>
            <person name="Yamaguchi H."/>
            <person name="Suzuki S."/>
            <person name="Kawachi M."/>
        </authorList>
    </citation>
    <scope>NUCLEOTIDE SEQUENCE</scope>
    <source>
        <strain evidence="11">NIES-4236</strain>
    </source>
</reference>
<keyword evidence="12" id="KW-1185">Reference proteome</keyword>
<dbReference type="PANTHER" id="PTHR35011:SF4">
    <property type="entry name" value="SLL1102 PROTEIN"/>
    <property type="match status" value="1"/>
</dbReference>
<organism evidence="11 12">
    <name type="scientific">Microseira wollei NIES-4236</name>
    <dbReference type="NCBI Taxonomy" id="2530354"/>
    <lineage>
        <taxon>Bacteria</taxon>
        <taxon>Bacillati</taxon>
        <taxon>Cyanobacteriota</taxon>
        <taxon>Cyanophyceae</taxon>
        <taxon>Oscillatoriophycideae</taxon>
        <taxon>Aerosakkonematales</taxon>
        <taxon>Aerosakkonemataceae</taxon>
        <taxon>Microseira</taxon>
    </lineage>
</organism>
<dbReference type="RefSeq" id="WP_226587518.1">
    <property type="nucleotide sequence ID" value="NZ_BLAY01000117.1"/>
</dbReference>
<keyword evidence="5 9" id="KW-0812">Transmembrane</keyword>
<name>A0AAV3XII3_9CYAN</name>
<keyword evidence="3" id="KW-1003">Cell membrane</keyword>
<dbReference type="InterPro" id="IPR055348">
    <property type="entry name" value="DctQ"/>
</dbReference>
<evidence type="ECO:0000256" key="7">
    <source>
        <dbReference type="ARBA" id="ARBA00023136"/>
    </source>
</evidence>
<dbReference type="InterPro" id="IPR007387">
    <property type="entry name" value="TRAP_DctQ"/>
</dbReference>
<keyword evidence="7 9" id="KW-0472">Membrane</keyword>
<dbReference type="PANTHER" id="PTHR35011">
    <property type="entry name" value="2,3-DIKETO-L-GULONATE TRAP TRANSPORTER SMALL PERMEASE PROTEIN YIAM"/>
    <property type="match status" value="1"/>
</dbReference>
<evidence type="ECO:0000259" key="10">
    <source>
        <dbReference type="Pfam" id="PF04290"/>
    </source>
</evidence>
<evidence type="ECO:0000313" key="11">
    <source>
        <dbReference type="EMBL" id="GET41296.1"/>
    </source>
</evidence>
<dbReference type="Pfam" id="PF04290">
    <property type="entry name" value="DctQ"/>
    <property type="match status" value="1"/>
</dbReference>
<keyword evidence="2" id="KW-0813">Transport</keyword>
<feature type="transmembrane region" description="Helical" evidence="9">
    <location>
        <begin position="21"/>
        <end position="38"/>
    </location>
</feature>
<evidence type="ECO:0000256" key="9">
    <source>
        <dbReference type="SAM" id="Phobius"/>
    </source>
</evidence>
<dbReference type="Proteomes" id="UP001050975">
    <property type="component" value="Unassembled WGS sequence"/>
</dbReference>
<comment type="similarity">
    <text evidence="8">Belongs to the TRAP transporter small permease family.</text>
</comment>
<keyword evidence="6 9" id="KW-1133">Transmembrane helix</keyword>
<dbReference type="GO" id="GO:0005886">
    <property type="term" value="C:plasma membrane"/>
    <property type="evidence" value="ECO:0007669"/>
    <property type="project" value="UniProtKB-SubCell"/>
</dbReference>
<evidence type="ECO:0000313" key="12">
    <source>
        <dbReference type="Proteomes" id="UP001050975"/>
    </source>
</evidence>
<keyword evidence="4" id="KW-0997">Cell inner membrane</keyword>
<sequence length="185" mass="21009">MEKLLQLSRIIDAFNEKIGRLTYWLVPLMVLIGVWNVAGRYVGRAVGQNLSSNAFIEGQWYIFDLVFLLGAAYTLKHNEHVRVDIFYSNWPPKRKALADLIGTLLFLIPFSILIIWFSWETIVNSWAILETSPDPGGLPRYPIKSMIIVSCVLLILQGISEAIKKFAYLKGATTSQEEEHHDASI</sequence>
<comment type="caution">
    <text evidence="11">The sequence shown here is derived from an EMBL/GenBank/DDBJ whole genome shotgun (WGS) entry which is preliminary data.</text>
</comment>
<feature type="transmembrane region" description="Helical" evidence="9">
    <location>
        <begin position="58"/>
        <end position="75"/>
    </location>
</feature>
<feature type="domain" description="Tripartite ATP-independent periplasmic transporters DctQ component" evidence="10">
    <location>
        <begin position="29"/>
        <end position="165"/>
    </location>
</feature>
<protein>
    <submittedName>
        <fullName evidence="11">Tripartite ATP-independent periplasmic transporter DctQ</fullName>
    </submittedName>
</protein>
<feature type="transmembrane region" description="Helical" evidence="9">
    <location>
        <begin position="139"/>
        <end position="156"/>
    </location>
</feature>
<evidence type="ECO:0000256" key="2">
    <source>
        <dbReference type="ARBA" id="ARBA00022448"/>
    </source>
</evidence>
<dbReference type="EMBL" id="BLAY01000117">
    <property type="protein sequence ID" value="GET41296.1"/>
    <property type="molecule type" value="Genomic_DNA"/>
</dbReference>
<evidence type="ECO:0000256" key="4">
    <source>
        <dbReference type="ARBA" id="ARBA00022519"/>
    </source>
</evidence>
<accession>A0AAV3XII3</accession>
<gene>
    <name evidence="11" type="ORF">MiSe_61080</name>
</gene>